<dbReference type="Gene3D" id="3.40.50.720">
    <property type="entry name" value="NAD(P)-binding Rossmann-like Domain"/>
    <property type="match status" value="1"/>
</dbReference>
<organism evidence="5 6">
    <name type="scientific">Pleurostoma richardsiae</name>
    <dbReference type="NCBI Taxonomy" id="41990"/>
    <lineage>
        <taxon>Eukaryota</taxon>
        <taxon>Fungi</taxon>
        <taxon>Dikarya</taxon>
        <taxon>Ascomycota</taxon>
        <taxon>Pezizomycotina</taxon>
        <taxon>Sordariomycetes</taxon>
        <taxon>Sordariomycetidae</taxon>
        <taxon>Calosphaeriales</taxon>
        <taxon>Pleurostomataceae</taxon>
        <taxon>Pleurostoma</taxon>
    </lineage>
</organism>
<keyword evidence="6" id="KW-1185">Reference proteome</keyword>
<dbReference type="PRINTS" id="PR00080">
    <property type="entry name" value="SDRFAMILY"/>
</dbReference>
<evidence type="ECO:0000256" key="2">
    <source>
        <dbReference type="ARBA" id="ARBA00022857"/>
    </source>
</evidence>
<evidence type="ECO:0000256" key="4">
    <source>
        <dbReference type="RuleBase" id="RU000363"/>
    </source>
</evidence>
<dbReference type="InterPro" id="IPR002347">
    <property type="entry name" value="SDR_fam"/>
</dbReference>
<dbReference type="Proteomes" id="UP001174694">
    <property type="component" value="Unassembled WGS sequence"/>
</dbReference>
<dbReference type="GO" id="GO:0016491">
    <property type="term" value="F:oxidoreductase activity"/>
    <property type="evidence" value="ECO:0007669"/>
    <property type="project" value="UniProtKB-KW"/>
</dbReference>
<dbReference type="PRINTS" id="PR00081">
    <property type="entry name" value="GDHRDH"/>
</dbReference>
<comment type="caution">
    <text evidence="5">The sequence shown here is derived from an EMBL/GenBank/DDBJ whole genome shotgun (WGS) entry which is preliminary data.</text>
</comment>
<dbReference type="SUPFAM" id="SSF51735">
    <property type="entry name" value="NAD(P)-binding Rossmann-fold domains"/>
    <property type="match status" value="1"/>
</dbReference>
<dbReference type="Pfam" id="PF00106">
    <property type="entry name" value="adh_short"/>
    <property type="match status" value="1"/>
</dbReference>
<accession>A0AA38RRZ0</accession>
<evidence type="ECO:0000256" key="1">
    <source>
        <dbReference type="ARBA" id="ARBA00006484"/>
    </source>
</evidence>
<gene>
    <name evidence="5" type="ORF">NKR23_g4274</name>
</gene>
<sequence length="289" mass="30737">MSRLDDVTDEEMAAALNGKTIIITGGADGIGKSAALLAHAAGANVAVGDLNETAGEKLVSGLKDRVLFVPTDVSSWSAVLNLFAKAWEEFGRIDVVLSNAGIHAFETLFEDNLEEDGTLAAPTLKSLEVNLHGALYCTKAAIHYFQKQPERCCQLVLTGSAASIIDTPPLFLYCAGKAGLLGLMRGLRKGLPSDQITVNMVAPFMTVTAMLPDWIKEKWQGLPANDSTGVARALLLPAVRPKVNGKTLWVAGNEIIEIEDALHAAQPQWLGPELSKAVDEGQIRLGIGI</sequence>
<comment type="similarity">
    <text evidence="1 4">Belongs to the short-chain dehydrogenases/reductases (SDR) family.</text>
</comment>
<protein>
    <submittedName>
        <fullName evidence="5">NAD(P)-binding protein</fullName>
    </submittedName>
</protein>
<reference evidence="5" key="1">
    <citation type="submission" date="2022-07" db="EMBL/GenBank/DDBJ databases">
        <title>Fungi with potential for degradation of polypropylene.</title>
        <authorList>
            <person name="Gostincar C."/>
        </authorList>
    </citation>
    <scope>NUCLEOTIDE SEQUENCE</scope>
    <source>
        <strain evidence="5">EXF-13308</strain>
    </source>
</reference>
<name>A0AA38RRZ0_9PEZI</name>
<dbReference type="AlphaFoldDB" id="A0AA38RRZ0"/>
<dbReference type="PROSITE" id="PS00061">
    <property type="entry name" value="ADH_SHORT"/>
    <property type="match status" value="1"/>
</dbReference>
<evidence type="ECO:0000313" key="6">
    <source>
        <dbReference type="Proteomes" id="UP001174694"/>
    </source>
</evidence>
<keyword evidence="2" id="KW-0521">NADP</keyword>
<evidence type="ECO:0000313" key="5">
    <source>
        <dbReference type="EMBL" id="KAJ9149445.1"/>
    </source>
</evidence>
<proteinExistence type="inferred from homology"/>
<dbReference type="PANTHER" id="PTHR43180:SF86">
    <property type="entry name" value="DEHYDROGENASE, PUTATIVE (AFU_ORTHOLOGUE AFUA_3G00290)-RELATED"/>
    <property type="match status" value="1"/>
</dbReference>
<dbReference type="PANTHER" id="PTHR43180">
    <property type="entry name" value="3-OXOACYL-(ACYL-CARRIER-PROTEIN) REDUCTASE (AFU_ORTHOLOGUE AFUA_6G11210)"/>
    <property type="match status" value="1"/>
</dbReference>
<evidence type="ECO:0000256" key="3">
    <source>
        <dbReference type="ARBA" id="ARBA00023002"/>
    </source>
</evidence>
<dbReference type="EMBL" id="JANBVO010000010">
    <property type="protein sequence ID" value="KAJ9149445.1"/>
    <property type="molecule type" value="Genomic_DNA"/>
</dbReference>
<dbReference type="InterPro" id="IPR036291">
    <property type="entry name" value="NAD(P)-bd_dom_sf"/>
</dbReference>
<keyword evidence="3" id="KW-0560">Oxidoreductase</keyword>
<dbReference type="InterPro" id="IPR020904">
    <property type="entry name" value="Sc_DH/Rdtase_CS"/>
</dbReference>